<dbReference type="EMBL" id="JAEMHK010000010">
    <property type="protein sequence ID" value="MBJ6801294.1"/>
    <property type="molecule type" value="Genomic_DNA"/>
</dbReference>
<feature type="transmembrane region" description="Helical" evidence="1">
    <location>
        <begin position="30"/>
        <end position="49"/>
    </location>
</feature>
<dbReference type="Pfam" id="PF11127">
    <property type="entry name" value="YgaP-like_TM"/>
    <property type="match status" value="1"/>
</dbReference>
<reference evidence="3 4" key="1">
    <citation type="submission" date="2020-12" db="EMBL/GenBank/DDBJ databases">
        <title>Geomonas sp. Red259, isolated from paddy soil.</title>
        <authorList>
            <person name="Xu Z."/>
            <person name="Zhang Z."/>
            <person name="Masuda Y."/>
            <person name="Itoh H."/>
            <person name="Senoo K."/>
        </authorList>
    </citation>
    <scope>NUCLEOTIDE SEQUENCE [LARGE SCALE GENOMIC DNA]</scope>
    <source>
        <strain evidence="3 4">Red259</strain>
    </source>
</reference>
<evidence type="ECO:0000259" key="2">
    <source>
        <dbReference type="Pfam" id="PF11127"/>
    </source>
</evidence>
<dbReference type="InterPro" id="IPR021309">
    <property type="entry name" value="YgaP-like_TM"/>
</dbReference>
<keyword evidence="4" id="KW-1185">Reference proteome</keyword>
<proteinExistence type="predicted"/>
<accession>A0ABS0YTP4</accession>
<keyword evidence="1" id="KW-0472">Membrane</keyword>
<feature type="domain" description="Inner membrane protein YgaP-like transmembrane" evidence="2">
    <location>
        <begin position="3"/>
        <end position="56"/>
    </location>
</feature>
<evidence type="ECO:0000313" key="4">
    <source>
        <dbReference type="Proteomes" id="UP000641025"/>
    </source>
</evidence>
<feature type="transmembrane region" description="Helical" evidence="1">
    <location>
        <begin position="7"/>
        <end position="24"/>
    </location>
</feature>
<dbReference type="Proteomes" id="UP000641025">
    <property type="component" value="Unassembled WGS sequence"/>
</dbReference>
<gene>
    <name evidence="3" type="ORF">JFN90_14260</name>
</gene>
<keyword evidence="1" id="KW-1133">Transmembrane helix</keyword>
<protein>
    <submittedName>
        <fullName evidence="3">DUF2892 domain-containing protein</fullName>
    </submittedName>
</protein>
<evidence type="ECO:0000313" key="3">
    <source>
        <dbReference type="EMBL" id="MBJ6801294.1"/>
    </source>
</evidence>
<name>A0ABS0YTP4_9BACT</name>
<organism evidence="3 4">
    <name type="scientific">Geomonas propionica</name>
    <dbReference type="NCBI Taxonomy" id="2798582"/>
    <lineage>
        <taxon>Bacteria</taxon>
        <taxon>Pseudomonadati</taxon>
        <taxon>Thermodesulfobacteriota</taxon>
        <taxon>Desulfuromonadia</taxon>
        <taxon>Geobacterales</taxon>
        <taxon>Geobacteraceae</taxon>
        <taxon>Geomonas</taxon>
    </lineage>
</organism>
<comment type="caution">
    <text evidence="3">The sequence shown here is derived from an EMBL/GenBank/DDBJ whole genome shotgun (WGS) entry which is preliminary data.</text>
</comment>
<sequence>MYIDRLLRLIAGTFTLISLALAHFHNPNWLWFTAFIGLNLLQSGFTNWCPMMTILDKLGVPKLPPAECRK</sequence>
<dbReference type="RefSeq" id="WP_199395785.1">
    <property type="nucleotide sequence ID" value="NZ_JAEMHK010000010.1"/>
</dbReference>
<evidence type="ECO:0000256" key="1">
    <source>
        <dbReference type="SAM" id="Phobius"/>
    </source>
</evidence>
<keyword evidence="1" id="KW-0812">Transmembrane</keyword>
<dbReference type="Gene3D" id="6.10.140.1340">
    <property type="match status" value="1"/>
</dbReference>